<dbReference type="GO" id="GO:0005886">
    <property type="term" value="C:plasma membrane"/>
    <property type="evidence" value="ECO:0007669"/>
    <property type="project" value="UniProtKB-SubCell"/>
</dbReference>
<dbReference type="GO" id="GO:0009425">
    <property type="term" value="C:bacterial-type flagellum basal body"/>
    <property type="evidence" value="ECO:0007669"/>
    <property type="project" value="UniProtKB-SubCell"/>
</dbReference>
<dbReference type="Pfam" id="PF00813">
    <property type="entry name" value="FliP"/>
    <property type="match status" value="1"/>
</dbReference>
<proteinExistence type="inferred from homology"/>
<keyword evidence="6" id="KW-1005">Bacterial flagellum biogenesis</keyword>
<name>A0AAE3NYV4_9BACT</name>
<accession>A0AAE3NYV4</accession>
<keyword evidence="2 6" id="KW-1003">Cell membrane</keyword>
<evidence type="ECO:0000256" key="2">
    <source>
        <dbReference type="ARBA" id="ARBA00022475"/>
    </source>
</evidence>
<dbReference type="PANTHER" id="PTHR30587">
    <property type="entry name" value="FLAGELLAR BIOSYNTHETIC PROTEIN FLIP"/>
    <property type="match status" value="1"/>
</dbReference>
<evidence type="ECO:0000256" key="5">
    <source>
        <dbReference type="ARBA" id="ARBA00023136"/>
    </source>
</evidence>
<keyword evidence="6" id="KW-0813">Transport</keyword>
<dbReference type="Proteomes" id="UP001221302">
    <property type="component" value="Unassembled WGS sequence"/>
</dbReference>
<dbReference type="GO" id="GO:0044781">
    <property type="term" value="P:bacterial-type flagellum organization"/>
    <property type="evidence" value="ECO:0007669"/>
    <property type="project" value="UniProtKB-UniRule"/>
</dbReference>
<comment type="similarity">
    <text evidence="1 6">Belongs to the FliP/MopC/SpaP family.</text>
</comment>
<evidence type="ECO:0000256" key="1">
    <source>
        <dbReference type="ARBA" id="ARBA00006257"/>
    </source>
</evidence>
<keyword evidence="6" id="KW-1006">Bacterial flagellum protein export</keyword>
<comment type="function">
    <text evidence="6">Plays a role in the flagellum-specific transport system.</text>
</comment>
<dbReference type="InterPro" id="IPR005838">
    <property type="entry name" value="T3SS_IM_P"/>
</dbReference>
<protein>
    <recommendedName>
        <fullName evidence="6">Flagellar biosynthetic protein FliP</fullName>
    </recommendedName>
</protein>
<keyword evidence="6" id="KW-0653">Protein transport</keyword>
<organism evidence="7 8">
    <name type="scientific">Stygiobacter electus</name>
    <dbReference type="NCBI Taxonomy" id="3032292"/>
    <lineage>
        <taxon>Bacteria</taxon>
        <taxon>Pseudomonadati</taxon>
        <taxon>Ignavibacteriota</taxon>
        <taxon>Ignavibacteria</taxon>
        <taxon>Ignavibacteriales</taxon>
        <taxon>Melioribacteraceae</taxon>
        <taxon>Stygiobacter</taxon>
    </lineage>
</organism>
<keyword evidence="7" id="KW-0969">Cilium</keyword>
<gene>
    <name evidence="6 7" type="primary">fliP</name>
    <name evidence="7" type="ORF">P0M35_03740</name>
</gene>
<feature type="transmembrane region" description="Helical" evidence="6">
    <location>
        <begin position="229"/>
        <end position="250"/>
    </location>
</feature>
<feature type="transmembrane region" description="Helical" evidence="6">
    <location>
        <begin position="98"/>
        <end position="116"/>
    </location>
</feature>
<dbReference type="NCBIfam" id="NF009438">
    <property type="entry name" value="PRK12797.1"/>
    <property type="match status" value="1"/>
</dbReference>
<dbReference type="PANTHER" id="PTHR30587:SF2">
    <property type="entry name" value="SURFACE PRESENTATION OF ANTIGENS PROTEIN SPAP"/>
    <property type="match status" value="1"/>
</dbReference>
<keyword evidence="8" id="KW-1185">Reference proteome</keyword>
<dbReference type="InterPro" id="IPR005837">
    <property type="entry name" value="FliP"/>
</dbReference>
<comment type="caution">
    <text evidence="7">The sequence shown here is derived from an EMBL/GenBank/DDBJ whole genome shotgun (WGS) entry which is preliminary data.</text>
</comment>
<dbReference type="PROSITE" id="PS01061">
    <property type="entry name" value="FLIP_2"/>
    <property type="match status" value="1"/>
</dbReference>
<dbReference type="PRINTS" id="PR00951">
    <property type="entry name" value="FLGBIOSNFLIP"/>
</dbReference>
<evidence type="ECO:0000256" key="4">
    <source>
        <dbReference type="ARBA" id="ARBA00022989"/>
    </source>
</evidence>
<feature type="transmembrane region" description="Helical" evidence="6">
    <location>
        <begin position="54"/>
        <end position="77"/>
    </location>
</feature>
<dbReference type="EMBL" id="JARGDL010000003">
    <property type="protein sequence ID" value="MDF1611249.1"/>
    <property type="molecule type" value="Genomic_DNA"/>
</dbReference>
<reference evidence="7" key="1">
    <citation type="submission" date="2023-03" db="EMBL/GenBank/DDBJ databases">
        <title>Stygiobacter electus gen. nov., sp. nov., facultatively anaerobic thermotolerant bacterium of the class Ignavibacteria from a well of Yessentuki mineral water deposit.</title>
        <authorList>
            <person name="Podosokorskaya O.A."/>
            <person name="Elcheninov A.G."/>
            <person name="Petrova N.F."/>
            <person name="Zavarzina D.G."/>
            <person name="Kublanov I.V."/>
            <person name="Merkel A.Y."/>
        </authorList>
    </citation>
    <scope>NUCLEOTIDE SEQUENCE</scope>
    <source>
        <strain evidence="7">09-Me</strain>
    </source>
</reference>
<dbReference type="PRINTS" id="PR01302">
    <property type="entry name" value="TYPE3IMPPROT"/>
</dbReference>
<evidence type="ECO:0000256" key="6">
    <source>
        <dbReference type="RuleBase" id="RU362069"/>
    </source>
</evidence>
<evidence type="ECO:0000256" key="3">
    <source>
        <dbReference type="ARBA" id="ARBA00022692"/>
    </source>
</evidence>
<keyword evidence="3 6" id="KW-0812">Transmembrane</keyword>
<keyword evidence="7" id="KW-0966">Cell projection</keyword>
<keyword evidence="5 6" id="KW-0472">Membrane</keyword>
<dbReference type="GO" id="GO:0009306">
    <property type="term" value="P:protein secretion"/>
    <property type="evidence" value="ECO:0007669"/>
    <property type="project" value="UniProtKB-UniRule"/>
</dbReference>
<dbReference type="NCBIfam" id="TIGR01103">
    <property type="entry name" value="fliP"/>
    <property type="match status" value="1"/>
</dbReference>
<sequence>MNAKKISLLAIVLFLIVGTNLLAQQSTNTIPFPKINLDVGTAQNGSDISVTLQILLLMTVLSLAPSIVIMTTSYLRIIIVFHFLKSALGTQQMPPSQLLAGVALFITFFIMAPTWTKVNDEALKPLIDNKLTMQQAYDKGIEPIRQFMFKNVREEDLELFISLSNQSKPKNRNEVSTYVLIPAFVLSEMRAGFIMGFFLFIPFIMVDMIISSILMSMGMVMMPPMMISLPFKILLFILVDGWNLIAGSLIRSFN</sequence>
<feature type="transmembrane region" description="Helical" evidence="6">
    <location>
        <begin position="193"/>
        <end position="217"/>
    </location>
</feature>
<dbReference type="RefSeq" id="WP_321535015.1">
    <property type="nucleotide sequence ID" value="NZ_JARGDL010000003.1"/>
</dbReference>
<keyword evidence="7" id="KW-0282">Flagellum</keyword>
<comment type="subcellular location">
    <subcellularLocation>
        <location evidence="6">Cell membrane</location>
        <topology evidence="6">Multi-pass membrane protein</topology>
    </subcellularLocation>
    <subcellularLocation>
        <location evidence="6">Bacterial flagellum basal body</location>
    </subcellularLocation>
</comment>
<dbReference type="AlphaFoldDB" id="A0AAE3NYV4"/>
<keyword evidence="4 6" id="KW-1133">Transmembrane helix</keyword>
<evidence type="ECO:0000313" key="7">
    <source>
        <dbReference type="EMBL" id="MDF1611249.1"/>
    </source>
</evidence>
<evidence type="ECO:0000313" key="8">
    <source>
        <dbReference type="Proteomes" id="UP001221302"/>
    </source>
</evidence>